<dbReference type="PANTHER" id="PTHR38436">
    <property type="entry name" value="POLYKETIDE CYCLASE SNOAL-LIKE DOMAIN"/>
    <property type="match status" value="1"/>
</dbReference>
<comment type="caution">
    <text evidence="1">The sequence shown here is derived from an EMBL/GenBank/DDBJ whole genome shotgun (WGS) entry which is preliminary data.</text>
</comment>
<dbReference type="SUPFAM" id="SSF54427">
    <property type="entry name" value="NTF2-like"/>
    <property type="match status" value="2"/>
</dbReference>
<proteinExistence type="predicted"/>
<dbReference type="Gene3D" id="3.10.450.50">
    <property type="match status" value="2"/>
</dbReference>
<dbReference type="Pfam" id="PF07366">
    <property type="entry name" value="SnoaL"/>
    <property type="match status" value="2"/>
</dbReference>
<dbReference type="Proteomes" id="UP000670475">
    <property type="component" value="Unassembled WGS sequence"/>
</dbReference>
<evidence type="ECO:0000313" key="1">
    <source>
        <dbReference type="EMBL" id="MBP0456306.1"/>
    </source>
</evidence>
<organism evidence="1 2">
    <name type="scientific">Streptomyces montanisoli</name>
    <dbReference type="NCBI Taxonomy" id="2798581"/>
    <lineage>
        <taxon>Bacteria</taxon>
        <taxon>Bacillati</taxon>
        <taxon>Actinomycetota</taxon>
        <taxon>Actinomycetes</taxon>
        <taxon>Kitasatosporales</taxon>
        <taxon>Streptomycetaceae</taxon>
        <taxon>Streptomyces</taxon>
    </lineage>
</organism>
<dbReference type="AlphaFoldDB" id="A0A940RTL8"/>
<gene>
    <name evidence="1" type="ORF">JFN87_02155</name>
</gene>
<dbReference type="InterPro" id="IPR032710">
    <property type="entry name" value="NTF2-like_dom_sf"/>
</dbReference>
<dbReference type="RefSeq" id="WP_209338096.1">
    <property type="nucleotide sequence ID" value="NZ_JAGIQL010000004.1"/>
</dbReference>
<name>A0A940RTL8_9ACTN</name>
<dbReference type="EMBL" id="JAGIQL010000004">
    <property type="protein sequence ID" value="MBP0456306.1"/>
    <property type="molecule type" value="Genomic_DNA"/>
</dbReference>
<reference evidence="1" key="1">
    <citation type="submission" date="2021-03" db="EMBL/GenBank/DDBJ databases">
        <title>Whole genome sequence of Streptomyces bomunensis MMS17-BM035.</title>
        <authorList>
            <person name="Lee J.H."/>
        </authorList>
    </citation>
    <scope>NUCLEOTIDE SEQUENCE</scope>
    <source>
        <strain evidence="1">MMS17-BM035</strain>
    </source>
</reference>
<accession>A0A940RTL8</accession>
<evidence type="ECO:0000313" key="2">
    <source>
        <dbReference type="Proteomes" id="UP000670475"/>
    </source>
</evidence>
<dbReference type="PANTHER" id="PTHR38436:SF1">
    <property type="entry name" value="ESTER CYCLASE"/>
    <property type="match status" value="1"/>
</dbReference>
<dbReference type="InterPro" id="IPR009959">
    <property type="entry name" value="Cyclase_SnoaL-like"/>
</dbReference>
<dbReference type="GO" id="GO:0030638">
    <property type="term" value="P:polyketide metabolic process"/>
    <property type="evidence" value="ECO:0007669"/>
    <property type="project" value="InterPro"/>
</dbReference>
<sequence>MSTDPTTAAANGAALYRRFLAAFNSGDLDEIAEVISPDFVDHHPGFDINGVDSYLDALRNAHATLEIRGELEEVLEAGDRVVTRVHLTGTHVGPVLGVPATGRDVMWETTEIWRVRDGRFAERWAVDDLLGLREQISVQEDNVALVQRVSDVVNERRYDAMDELFSDDFVDHNPAWSVDSLEELKGIIRDVHGTLDFTANLDGLYAAGDDKVVMQITFTGRHVGAMFGVEATGKPVTWTSIEVYRVAGHKVVERWVQADTTGLMAQLGVALPQ</sequence>
<keyword evidence="2" id="KW-1185">Reference proteome</keyword>
<protein>
    <submittedName>
        <fullName evidence="1">Ester cyclase</fullName>
    </submittedName>
</protein>